<dbReference type="Proteomes" id="UP001593940">
    <property type="component" value="Unassembled WGS sequence"/>
</dbReference>
<proteinExistence type="predicted"/>
<accession>A0ABV6Y2U8</accession>
<feature type="transmembrane region" description="Helical" evidence="2">
    <location>
        <begin position="29"/>
        <end position="50"/>
    </location>
</feature>
<keyword evidence="2" id="KW-0812">Transmembrane</keyword>
<comment type="caution">
    <text evidence="3">The sequence shown here is derived from an EMBL/GenBank/DDBJ whole genome shotgun (WGS) entry which is preliminary data.</text>
</comment>
<evidence type="ECO:0000256" key="1">
    <source>
        <dbReference type="SAM" id="MobiDB-lite"/>
    </source>
</evidence>
<dbReference type="RefSeq" id="WP_377028740.1">
    <property type="nucleotide sequence ID" value="NZ_JBHOMY010000009.1"/>
</dbReference>
<reference evidence="3 4" key="1">
    <citation type="submission" date="2024-09" db="EMBL/GenBank/DDBJ databases">
        <title>Nodulacao em especies de Leguminosae Basais da Amazonia e Caracterizacao dos Rizobios e Bacterias Associadas aos Nodulos.</title>
        <authorList>
            <person name="Jambeiro I.C.A."/>
            <person name="Lopes I.S."/>
            <person name="Aguiar E.R.G.R."/>
            <person name="Santos A.F.J."/>
            <person name="Dos Santos J.M.F."/>
            <person name="Gross E."/>
        </authorList>
    </citation>
    <scope>NUCLEOTIDE SEQUENCE [LARGE SCALE GENOMIC DNA]</scope>
    <source>
        <strain evidence="3 4">BRUESC1165</strain>
    </source>
</reference>
<gene>
    <name evidence="3" type="ORF">ACETIH_02460</name>
</gene>
<evidence type="ECO:0000256" key="2">
    <source>
        <dbReference type="SAM" id="Phobius"/>
    </source>
</evidence>
<sequence length="147" mass="15836">MSAGFISTAIILVVGYVILSKVIGLAFRLVIPVVLILVLGGAGALSGLLLDREPERHPADQSVPYTRAQERPSDIGDLRLRDLADVAVGAARSVLQGMLALLDGTTGQEPKPEPRWIDQRQPRHGEAYEAPSDFDDVPHHGGGRRGW</sequence>
<dbReference type="EMBL" id="JBHOMY010000009">
    <property type="protein sequence ID" value="MFC1455608.1"/>
    <property type="molecule type" value="Genomic_DNA"/>
</dbReference>
<organism evidence="3 4">
    <name type="scientific">Microvirga arabica</name>
    <dbReference type="NCBI Taxonomy" id="1128671"/>
    <lineage>
        <taxon>Bacteria</taxon>
        <taxon>Pseudomonadati</taxon>
        <taxon>Pseudomonadota</taxon>
        <taxon>Alphaproteobacteria</taxon>
        <taxon>Hyphomicrobiales</taxon>
        <taxon>Methylobacteriaceae</taxon>
        <taxon>Microvirga</taxon>
    </lineage>
</organism>
<feature type="compositionally biased region" description="Basic and acidic residues" evidence="1">
    <location>
        <begin position="110"/>
        <end position="127"/>
    </location>
</feature>
<keyword evidence="2" id="KW-0472">Membrane</keyword>
<protein>
    <submittedName>
        <fullName evidence="3">Uncharacterized protein</fullName>
    </submittedName>
</protein>
<name>A0ABV6Y2U8_9HYPH</name>
<feature type="region of interest" description="Disordered" evidence="1">
    <location>
        <begin position="103"/>
        <end position="147"/>
    </location>
</feature>
<keyword evidence="2" id="KW-1133">Transmembrane helix</keyword>
<evidence type="ECO:0000313" key="3">
    <source>
        <dbReference type="EMBL" id="MFC1455608.1"/>
    </source>
</evidence>
<evidence type="ECO:0000313" key="4">
    <source>
        <dbReference type="Proteomes" id="UP001593940"/>
    </source>
</evidence>
<keyword evidence="4" id="KW-1185">Reference proteome</keyword>